<dbReference type="AlphaFoldDB" id="A0AAJ1X1G4"/>
<keyword evidence="2" id="KW-0808">Transferase</keyword>
<dbReference type="EMBL" id="JAUTAN010000001">
    <property type="protein sequence ID" value="MDQ1105563.1"/>
    <property type="molecule type" value="Genomic_DNA"/>
</dbReference>
<evidence type="ECO:0000313" key="3">
    <source>
        <dbReference type="Proteomes" id="UP001239215"/>
    </source>
</evidence>
<feature type="region of interest" description="Disordered" evidence="1">
    <location>
        <begin position="299"/>
        <end position="319"/>
    </location>
</feature>
<accession>A0AAJ1X1G4</accession>
<dbReference type="GO" id="GO:0008168">
    <property type="term" value="F:methyltransferase activity"/>
    <property type="evidence" value="ECO:0007669"/>
    <property type="project" value="UniProtKB-KW"/>
</dbReference>
<dbReference type="Gene3D" id="3.40.50.150">
    <property type="entry name" value="Vaccinia Virus protein VP39"/>
    <property type="match status" value="1"/>
</dbReference>
<name>A0AAJ1X1G4_9ACTN</name>
<feature type="compositionally biased region" description="Basic and acidic residues" evidence="1">
    <location>
        <begin position="372"/>
        <end position="388"/>
    </location>
</feature>
<proteinExistence type="predicted"/>
<protein>
    <submittedName>
        <fullName evidence="2">SAM-dependent methyltransferase</fullName>
    </submittedName>
</protein>
<organism evidence="2 3">
    <name type="scientific">Nocardioides zeae</name>
    <dbReference type="NCBI Taxonomy" id="1457234"/>
    <lineage>
        <taxon>Bacteria</taxon>
        <taxon>Bacillati</taxon>
        <taxon>Actinomycetota</taxon>
        <taxon>Actinomycetes</taxon>
        <taxon>Propionibacteriales</taxon>
        <taxon>Nocardioidaceae</taxon>
        <taxon>Nocardioides</taxon>
    </lineage>
</organism>
<dbReference type="Proteomes" id="UP001239215">
    <property type="component" value="Unassembled WGS sequence"/>
</dbReference>
<evidence type="ECO:0000313" key="2">
    <source>
        <dbReference type="EMBL" id="MDQ1105563.1"/>
    </source>
</evidence>
<sequence length="388" mass="41195">MASDRAPLRAGSLWPTMDRLSDRTRAASAFPPDAAAWLAGPSGRTVVLVGDPRSAAPLEEALAALGYDVRSSLDGTMSLPDRSVDAIVSFDLCPEPEVAARVLRPGGQVAVLVQAHDHRIPWVRKLRAALRLPDPVDPSGPMDSSPYFGPVSTDTFRHWQVVTRETLGEVVRALPAVLARSQSEAARAVEEAERLYDDYGRGPDGMQLPWVSHCYRAPVLGEAWAMVTERARAAAEAAALAERAARGAAARAAETGSSTDGPAPYDVDAVADETAGPHEPRETGESTEAMDADALRAAVHGTDERPAYPPPARPRPTFDMGDTAEGIITYVVDTGEIPPVRAPLAVDESAGGEQTQPLSTFRVLGEPGGAEPDAHDGPDDPDLLIRFR</sequence>
<dbReference type="GO" id="GO:0032259">
    <property type="term" value="P:methylation"/>
    <property type="evidence" value="ECO:0007669"/>
    <property type="project" value="UniProtKB-KW"/>
</dbReference>
<reference evidence="2" key="1">
    <citation type="submission" date="2023-07" db="EMBL/GenBank/DDBJ databases">
        <title>Functional and genomic diversity of the sorghum phyllosphere microbiome.</title>
        <authorList>
            <person name="Shade A."/>
        </authorList>
    </citation>
    <scope>NUCLEOTIDE SEQUENCE</scope>
    <source>
        <strain evidence="2">SORGH_AS_1067</strain>
    </source>
</reference>
<gene>
    <name evidence="2" type="ORF">QE405_002847</name>
</gene>
<dbReference type="SUPFAM" id="SSF53335">
    <property type="entry name" value="S-adenosyl-L-methionine-dependent methyltransferases"/>
    <property type="match status" value="1"/>
</dbReference>
<evidence type="ECO:0000256" key="1">
    <source>
        <dbReference type="SAM" id="MobiDB-lite"/>
    </source>
</evidence>
<dbReference type="InterPro" id="IPR029063">
    <property type="entry name" value="SAM-dependent_MTases_sf"/>
</dbReference>
<feature type="region of interest" description="Disordered" evidence="1">
    <location>
        <begin position="347"/>
        <end position="388"/>
    </location>
</feature>
<comment type="caution">
    <text evidence="2">The sequence shown here is derived from an EMBL/GenBank/DDBJ whole genome shotgun (WGS) entry which is preliminary data.</text>
</comment>
<keyword evidence="2" id="KW-0489">Methyltransferase</keyword>